<keyword evidence="5" id="KW-1185">Reference proteome</keyword>
<gene>
    <name evidence="4" type="ORF">TREES_T100021429</name>
</gene>
<organism evidence="4 5">
    <name type="scientific">Tupaia chinensis</name>
    <name type="common">Chinese tree shrew</name>
    <name type="synonym">Tupaia belangeri chinensis</name>
    <dbReference type="NCBI Taxonomy" id="246437"/>
    <lineage>
        <taxon>Eukaryota</taxon>
        <taxon>Metazoa</taxon>
        <taxon>Chordata</taxon>
        <taxon>Craniata</taxon>
        <taxon>Vertebrata</taxon>
        <taxon>Euteleostomi</taxon>
        <taxon>Mammalia</taxon>
        <taxon>Eutheria</taxon>
        <taxon>Euarchontoglires</taxon>
        <taxon>Scandentia</taxon>
        <taxon>Tupaiidae</taxon>
        <taxon>Tupaia</taxon>
    </lineage>
</organism>
<comment type="similarity">
    <text evidence="1">Belongs to the TCP10 family.</text>
</comment>
<dbReference type="PANTHER" id="PTHR10331:SF25">
    <property type="entry name" value="T-COMPLEX PROTEIN 10A-RELATED"/>
    <property type="match status" value="1"/>
</dbReference>
<dbReference type="AlphaFoldDB" id="L9L285"/>
<name>L9L285_TUPCH</name>
<reference evidence="5" key="2">
    <citation type="journal article" date="2013" name="Nat. Commun.">
        <title>Genome of the Chinese tree shrew.</title>
        <authorList>
            <person name="Fan Y."/>
            <person name="Huang Z.Y."/>
            <person name="Cao C.C."/>
            <person name="Chen C.S."/>
            <person name="Chen Y.X."/>
            <person name="Fan D.D."/>
            <person name="He J."/>
            <person name="Hou H.L."/>
            <person name="Hu L."/>
            <person name="Hu X.T."/>
            <person name="Jiang X.T."/>
            <person name="Lai R."/>
            <person name="Lang Y.S."/>
            <person name="Liang B."/>
            <person name="Liao S.G."/>
            <person name="Mu D."/>
            <person name="Ma Y.Y."/>
            <person name="Niu Y.Y."/>
            <person name="Sun X.Q."/>
            <person name="Xia J.Q."/>
            <person name="Xiao J."/>
            <person name="Xiong Z.Q."/>
            <person name="Xu L."/>
            <person name="Yang L."/>
            <person name="Zhang Y."/>
            <person name="Zhao W."/>
            <person name="Zhao X.D."/>
            <person name="Zheng Y.T."/>
            <person name="Zhou J.M."/>
            <person name="Zhu Y.B."/>
            <person name="Zhang G.J."/>
            <person name="Wang J."/>
            <person name="Yao Y.G."/>
        </authorList>
    </citation>
    <scope>NUCLEOTIDE SEQUENCE [LARGE SCALE GENOMIC DNA]</scope>
</reference>
<dbReference type="InterPro" id="IPR047002">
    <property type="entry name" value="Tcp10_C_sf"/>
</dbReference>
<dbReference type="STRING" id="246437.L9L285"/>
<evidence type="ECO:0000256" key="1">
    <source>
        <dbReference type="ARBA" id="ARBA00005627"/>
    </source>
</evidence>
<proteinExistence type="inferred from homology"/>
<feature type="domain" description="Centromere protein J C-terminal" evidence="3">
    <location>
        <begin position="222"/>
        <end position="255"/>
    </location>
</feature>
<accession>L9L285</accession>
<feature type="region of interest" description="Disordered" evidence="2">
    <location>
        <begin position="1"/>
        <end position="42"/>
    </location>
</feature>
<dbReference type="EMBL" id="KB320548">
    <property type="protein sequence ID" value="ELW69058.1"/>
    <property type="molecule type" value="Genomic_DNA"/>
</dbReference>
<dbReference type="InterPro" id="IPR009852">
    <property type="entry name" value="CENPJ_C_dom"/>
</dbReference>
<evidence type="ECO:0000256" key="2">
    <source>
        <dbReference type="SAM" id="MobiDB-lite"/>
    </source>
</evidence>
<evidence type="ECO:0000259" key="3">
    <source>
        <dbReference type="Pfam" id="PF07202"/>
    </source>
</evidence>
<sequence length="358" mass="39486">MLPGHLGAGRPKGTSHEGDQCPRSGAAPERAAVVASVPREDGRARDMQYQRLQQQLAGLREEFLSRESWWVAAHNELQRQVDALREQSLQLQDRLQASGPRPGARERMAATLPSGQTADSLQTLPFRLSLLGLHSAWRELCPATGTWARPSSGSAPFRGLTRQSRGKENLSYFHQDNGHEHRPVLNTELCCFRHALVRLGESCSSFPGVCGVADGTVKRLKSGHEETLFPDGTVVRVRRNGDKIIVFSNGQREIHTAQFERREYPDGTARTVYFSGLQETRCATGSVRVRVRDEAGTVILDRKPAVPPQHSAGAQATLRVRKAVVLSAARRFLAQGSCYPIPERSKTVVHLLVVLQVA</sequence>
<dbReference type="InParanoid" id="L9L285"/>
<dbReference type="Proteomes" id="UP000011518">
    <property type="component" value="Unassembled WGS sequence"/>
</dbReference>
<dbReference type="PANTHER" id="PTHR10331">
    <property type="entry name" value="T COMPLEX PROTEIN 10"/>
    <property type="match status" value="1"/>
</dbReference>
<dbReference type="InterPro" id="IPR026581">
    <property type="entry name" value="TCP10L/CENPJ"/>
</dbReference>
<protein>
    <submittedName>
        <fullName evidence="4">Centromere protein J</fullName>
    </submittedName>
</protein>
<dbReference type="Gene3D" id="2.60.450.20">
    <property type="match status" value="1"/>
</dbReference>
<dbReference type="Pfam" id="PF07202">
    <property type="entry name" value="Tcp10_C"/>
    <property type="match status" value="1"/>
</dbReference>
<reference evidence="5" key="1">
    <citation type="submission" date="2012-07" db="EMBL/GenBank/DDBJ databases">
        <title>Genome of the Chinese tree shrew, a rising model animal genetically related to primates.</title>
        <authorList>
            <person name="Zhang G."/>
            <person name="Fan Y."/>
            <person name="Yao Y."/>
            <person name="Huang Z."/>
        </authorList>
    </citation>
    <scope>NUCLEOTIDE SEQUENCE [LARGE SCALE GENOMIC DNA]</scope>
</reference>
<evidence type="ECO:0000313" key="4">
    <source>
        <dbReference type="EMBL" id="ELW69058.1"/>
    </source>
</evidence>
<evidence type="ECO:0000313" key="5">
    <source>
        <dbReference type="Proteomes" id="UP000011518"/>
    </source>
</evidence>